<accession>A0ABW8CJL4</accession>
<reference evidence="2 3" key="1">
    <citation type="submission" date="2024-10" db="EMBL/GenBank/DDBJ databases">
        <title>The Natural Products Discovery Center: Release of the First 8490 Sequenced Strains for Exploring Actinobacteria Biosynthetic Diversity.</title>
        <authorList>
            <person name="Kalkreuter E."/>
            <person name="Kautsar S.A."/>
            <person name="Yang D."/>
            <person name="Bader C.D."/>
            <person name="Teijaro C.N."/>
            <person name="Fluegel L."/>
            <person name="Davis C.M."/>
            <person name="Simpson J.R."/>
            <person name="Lauterbach L."/>
            <person name="Steele A.D."/>
            <person name="Gui C."/>
            <person name="Meng S."/>
            <person name="Li G."/>
            <person name="Viehrig K."/>
            <person name="Ye F."/>
            <person name="Su P."/>
            <person name="Kiefer A.F."/>
            <person name="Nichols A."/>
            <person name="Cepeda A.J."/>
            <person name="Yan W."/>
            <person name="Fan B."/>
            <person name="Jiang Y."/>
            <person name="Adhikari A."/>
            <person name="Zheng C.-J."/>
            <person name="Schuster L."/>
            <person name="Cowan T.M."/>
            <person name="Smanski M.J."/>
            <person name="Chevrette M.G."/>
            <person name="De Carvalho L.P.S."/>
            <person name="Shen B."/>
        </authorList>
    </citation>
    <scope>NUCLEOTIDE SEQUENCE [LARGE SCALE GENOMIC DNA]</scope>
    <source>
        <strain evidence="2 3">NPDC053399</strain>
    </source>
</reference>
<organism evidence="2 3">
    <name type="scientific">Streptomyces fildesensis</name>
    <dbReference type="NCBI Taxonomy" id="375757"/>
    <lineage>
        <taxon>Bacteria</taxon>
        <taxon>Bacillati</taxon>
        <taxon>Actinomycetota</taxon>
        <taxon>Actinomycetes</taxon>
        <taxon>Kitasatosporales</taxon>
        <taxon>Streptomycetaceae</taxon>
        <taxon>Streptomyces</taxon>
    </lineage>
</organism>
<sequence length="258" mass="28179">MMTRASNSRVVAGRFARPVTTGCLLLLIVPAVLLGYFWYSVWHVHRDNDQRRQAVLATILDQARLATSDTAHALNTSGTTDTGILTGVIWQHTHAPAITYDASLHTFAATGSRSVLYDEKKLVLPNGGQVNEKRCFTFTFSHPSGASWTATMAEQAKEVCAAGETIDSRARLAKDRIKNMAGARLSPTDVTDVLDPTHQQDAYVMKGAVRHGQTVTITLLIHAQREVSATAEQCYQFIRHLDVADTERSVTSAPLASC</sequence>
<protein>
    <submittedName>
        <fullName evidence="2">Uncharacterized protein</fullName>
    </submittedName>
</protein>
<keyword evidence="3" id="KW-1185">Reference proteome</keyword>
<dbReference type="EMBL" id="JBITYG010000021">
    <property type="protein sequence ID" value="MFI9106642.1"/>
    <property type="molecule type" value="Genomic_DNA"/>
</dbReference>
<keyword evidence="1" id="KW-1133">Transmembrane helix</keyword>
<evidence type="ECO:0000313" key="2">
    <source>
        <dbReference type="EMBL" id="MFI9106642.1"/>
    </source>
</evidence>
<keyword evidence="1" id="KW-0472">Membrane</keyword>
<evidence type="ECO:0000256" key="1">
    <source>
        <dbReference type="SAM" id="Phobius"/>
    </source>
</evidence>
<keyword evidence="1" id="KW-0812">Transmembrane</keyword>
<proteinExistence type="predicted"/>
<dbReference type="RefSeq" id="WP_399658306.1">
    <property type="nucleotide sequence ID" value="NZ_JBITYG010000021.1"/>
</dbReference>
<dbReference type="Proteomes" id="UP001614394">
    <property type="component" value="Unassembled WGS sequence"/>
</dbReference>
<gene>
    <name evidence="2" type="ORF">ACIGXA_39715</name>
</gene>
<feature type="transmembrane region" description="Helical" evidence="1">
    <location>
        <begin position="21"/>
        <end position="42"/>
    </location>
</feature>
<comment type="caution">
    <text evidence="2">The sequence shown here is derived from an EMBL/GenBank/DDBJ whole genome shotgun (WGS) entry which is preliminary data.</text>
</comment>
<evidence type="ECO:0000313" key="3">
    <source>
        <dbReference type="Proteomes" id="UP001614394"/>
    </source>
</evidence>
<name>A0ABW8CJL4_9ACTN</name>